<dbReference type="InterPro" id="IPR036291">
    <property type="entry name" value="NAD(P)-bd_dom_sf"/>
</dbReference>
<dbReference type="PRINTS" id="PR00080">
    <property type="entry name" value="SDRFAMILY"/>
</dbReference>
<dbReference type="AlphaFoldDB" id="A0A418ZZB6"/>
<gene>
    <name evidence="4" type="ORF">D3P06_05735</name>
</gene>
<evidence type="ECO:0000256" key="3">
    <source>
        <dbReference type="RuleBase" id="RU000363"/>
    </source>
</evidence>
<dbReference type="Pfam" id="PF00106">
    <property type="entry name" value="adh_short"/>
    <property type="match status" value="1"/>
</dbReference>
<keyword evidence="5" id="KW-1185">Reference proteome</keyword>
<evidence type="ECO:0000313" key="4">
    <source>
        <dbReference type="EMBL" id="RJL05824.1"/>
    </source>
</evidence>
<protein>
    <submittedName>
        <fullName evidence="4">SDR family oxidoreductase</fullName>
    </submittedName>
</protein>
<evidence type="ECO:0000256" key="2">
    <source>
        <dbReference type="ARBA" id="ARBA00023002"/>
    </source>
</evidence>
<dbReference type="SUPFAM" id="SSF51735">
    <property type="entry name" value="NAD(P)-binding Rossmann-fold domains"/>
    <property type="match status" value="1"/>
</dbReference>
<dbReference type="EMBL" id="QZEV01000017">
    <property type="protein sequence ID" value="RJL05824.1"/>
    <property type="molecule type" value="Genomic_DNA"/>
</dbReference>
<dbReference type="FunFam" id="3.40.50.720:FF:000084">
    <property type="entry name" value="Short-chain dehydrogenase reductase"/>
    <property type="match status" value="1"/>
</dbReference>
<dbReference type="InterPro" id="IPR002347">
    <property type="entry name" value="SDR_fam"/>
</dbReference>
<name>A0A418ZZB6_9RHOB</name>
<organism evidence="4 5">
    <name type="scientific">Paracoccus aestuarii</name>
    <dbReference type="NCBI Taxonomy" id="453842"/>
    <lineage>
        <taxon>Bacteria</taxon>
        <taxon>Pseudomonadati</taxon>
        <taxon>Pseudomonadota</taxon>
        <taxon>Alphaproteobacteria</taxon>
        <taxon>Rhodobacterales</taxon>
        <taxon>Paracoccaceae</taxon>
        <taxon>Paracoccus</taxon>
    </lineage>
</organism>
<dbReference type="Proteomes" id="UP000285530">
    <property type="component" value="Unassembled WGS sequence"/>
</dbReference>
<evidence type="ECO:0000313" key="5">
    <source>
        <dbReference type="Proteomes" id="UP000285530"/>
    </source>
</evidence>
<comment type="caution">
    <text evidence="4">The sequence shown here is derived from an EMBL/GenBank/DDBJ whole genome shotgun (WGS) entry which is preliminary data.</text>
</comment>
<reference evidence="4 5" key="1">
    <citation type="submission" date="2018-09" db="EMBL/GenBank/DDBJ databases">
        <title>Paracoccus onubensis nov. sp. a moderate halophilic bacterium isolated from Gruta de las Maravillas (Aracena, Spain).</title>
        <authorList>
            <person name="Jurado V."/>
            <person name="Gutierrez-Patricio S."/>
            <person name="Gonzalez-Pimentel J.L."/>
            <person name="Laiz L."/>
            <person name="Saiz-Jimenez C."/>
        </authorList>
    </citation>
    <scope>NUCLEOTIDE SEQUENCE [LARGE SCALE GENOMIC DNA]</scope>
    <source>
        <strain evidence="4 5">DSM 19484</strain>
    </source>
</reference>
<evidence type="ECO:0000256" key="1">
    <source>
        <dbReference type="ARBA" id="ARBA00006484"/>
    </source>
</evidence>
<dbReference type="RefSeq" id="WP_119885645.1">
    <property type="nucleotide sequence ID" value="NZ_CP067170.1"/>
</dbReference>
<proteinExistence type="inferred from homology"/>
<dbReference type="Gene3D" id="3.40.50.720">
    <property type="entry name" value="NAD(P)-binding Rossmann-like Domain"/>
    <property type="match status" value="1"/>
</dbReference>
<sequence>MVQGRTVLITGASRGIGAAAARAFAQAGAVVGLMARDGDAVAALARELDGVALQGDVSDAAAMQDAVARMTDRTGRLDVLVNNAGLIGPMARIEDADPADWARTIDVNVMGVFHGMRAALPVMRRAGGGTILTVGSGAAHKPQEGWSAYCASKAGALMLTAALDHEARADGIRAISLSPGTVATDMQAAIRDSGINPVSRLDWSAHIPPEWPARALVWMCSAEADDYLGAEVSLRDEALRRRIGLI</sequence>
<dbReference type="GO" id="GO:0016616">
    <property type="term" value="F:oxidoreductase activity, acting on the CH-OH group of donors, NAD or NADP as acceptor"/>
    <property type="evidence" value="ECO:0007669"/>
    <property type="project" value="TreeGrafter"/>
</dbReference>
<accession>A0A418ZZB6</accession>
<keyword evidence="2" id="KW-0560">Oxidoreductase</keyword>
<dbReference type="OrthoDB" id="9810734at2"/>
<dbReference type="PANTHER" id="PTHR42760:SF37">
    <property type="entry name" value="CLAVALDEHYDE DEHYDROGENASE"/>
    <property type="match status" value="1"/>
</dbReference>
<dbReference type="PANTHER" id="PTHR42760">
    <property type="entry name" value="SHORT-CHAIN DEHYDROGENASES/REDUCTASES FAMILY MEMBER"/>
    <property type="match status" value="1"/>
</dbReference>
<dbReference type="PRINTS" id="PR00081">
    <property type="entry name" value="GDHRDH"/>
</dbReference>
<comment type="similarity">
    <text evidence="1 3">Belongs to the short-chain dehydrogenases/reductases (SDR) family.</text>
</comment>
<dbReference type="CDD" id="cd05233">
    <property type="entry name" value="SDR_c"/>
    <property type="match status" value="1"/>
</dbReference>